<dbReference type="GO" id="GO:0016887">
    <property type="term" value="F:ATP hydrolysis activity"/>
    <property type="evidence" value="ECO:0007669"/>
    <property type="project" value="InterPro"/>
</dbReference>
<dbReference type="PANTHER" id="PTHR40396">
    <property type="entry name" value="ATPASE-LIKE PROTEIN"/>
    <property type="match status" value="1"/>
</dbReference>
<reference evidence="2 3" key="1">
    <citation type="submission" date="2018-08" db="EMBL/GenBank/DDBJ databases">
        <title>A genome reference for cultivated species of the human gut microbiota.</title>
        <authorList>
            <person name="Zou Y."/>
            <person name="Xue W."/>
            <person name="Luo G."/>
        </authorList>
    </citation>
    <scope>NUCLEOTIDE SEQUENCE [LARGE SCALE GENOMIC DNA]</scope>
    <source>
        <strain evidence="2 3">AM29-10</strain>
    </source>
</reference>
<proteinExistence type="predicted"/>
<evidence type="ECO:0000313" key="2">
    <source>
        <dbReference type="EMBL" id="RHE31681.1"/>
    </source>
</evidence>
<evidence type="ECO:0000259" key="1">
    <source>
        <dbReference type="Pfam" id="PF13304"/>
    </source>
</evidence>
<evidence type="ECO:0000313" key="3">
    <source>
        <dbReference type="Proteomes" id="UP000285290"/>
    </source>
</evidence>
<dbReference type="AlphaFoldDB" id="A0A414ISU0"/>
<sequence length="456" mass="53063">MGRRNMLVRFSVENYRSFKKRQVFSMAAGKHTRHKEQIVSINGKRLLKAGILFGANAAGKSNLIKAVNFSRKVALKQITAGQIANRNFRIDGSSINRPGVFQYDFWQNGHFYSYGFAISYIDIKFVSEWLYIIDGDKEKVIFERNEKHEITTDIRFANKENRQRFEIYAEDVVAEKSFLSEITSHKLSEIDEFLPFFDVKNWLNSLIIIFPQTRFNDFRQFMMNDTLESMGKLLNYFDTGIDSLNGKEQSMDETFSFLPEEVRDEIKGDVLEAFDKDEDSNQVTSVEITIAGRRFSFSKNPSGDITAAQLKMNHGNSNDLFELKDESDGTRRLFDLLPLYKKANQNFIILIDELDRSFHTKLTIEFIQKFFEKTVGAKTQLIATVHDSNVMNLNLLRQDEIWFVERKEDHSSEIYSLNKFQERFDRTVAKDYLLGRYGAVPNFGIDPWEYEGEQNG</sequence>
<dbReference type="GO" id="GO:0005524">
    <property type="term" value="F:ATP binding"/>
    <property type="evidence" value="ECO:0007669"/>
    <property type="project" value="InterPro"/>
</dbReference>
<gene>
    <name evidence="2" type="ORF">DW753_09795</name>
</gene>
<dbReference type="InterPro" id="IPR003959">
    <property type="entry name" value="ATPase_AAA_core"/>
</dbReference>
<comment type="caution">
    <text evidence="2">The sequence shown here is derived from an EMBL/GenBank/DDBJ whole genome shotgun (WGS) entry which is preliminary data.</text>
</comment>
<dbReference type="Proteomes" id="UP000285290">
    <property type="component" value="Unassembled WGS sequence"/>
</dbReference>
<name>A0A414ISU0_9FIRM</name>
<feature type="domain" description="ATPase AAA-type core" evidence="1">
    <location>
        <begin position="51"/>
        <end position="392"/>
    </location>
</feature>
<dbReference type="Gene3D" id="3.40.50.300">
    <property type="entry name" value="P-loop containing nucleotide triphosphate hydrolases"/>
    <property type="match status" value="1"/>
</dbReference>
<dbReference type="Pfam" id="PF13304">
    <property type="entry name" value="AAA_21"/>
    <property type="match status" value="1"/>
</dbReference>
<organism evidence="2 3">
    <name type="scientific">Agathobacter rectalis</name>
    <dbReference type="NCBI Taxonomy" id="39491"/>
    <lineage>
        <taxon>Bacteria</taxon>
        <taxon>Bacillati</taxon>
        <taxon>Bacillota</taxon>
        <taxon>Clostridia</taxon>
        <taxon>Lachnospirales</taxon>
        <taxon>Lachnospiraceae</taxon>
        <taxon>Agathobacter</taxon>
    </lineage>
</organism>
<dbReference type="SUPFAM" id="SSF52540">
    <property type="entry name" value="P-loop containing nucleoside triphosphate hydrolases"/>
    <property type="match status" value="1"/>
</dbReference>
<dbReference type="PANTHER" id="PTHR40396:SF1">
    <property type="entry name" value="ATPASE AAA-TYPE CORE DOMAIN-CONTAINING PROTEIN"/>
    <property type="match status" value="1"/>
</dbReference>
<dbReference type="EMBL" id="QSKC01000011">
    <property type="protein sequence ID" value="RHE31681.1"/>
    <property type="molecule type" value="Genomic_DNA"/>
</dbReference>
<dbReference type="InterPro" id="IPR027417">
    <property type="entry name" value="P-loop_NTPase"/>
</dbReference>
<accession>A0A414ISU0</accession>
<protein>
    <recommendedName>
        <fullName evidence="1">ATPase AAA-type core domain-containing protein</fullName>
    </recommendedName>
</protein>